<dbReference type="GO" id="GO:0000703">
    <property type="term" value="F:oxidized pyrimidine nucleobase lesion DNA N-glycosylase activity"/>
    <property type="evidence" value="ECO:0007669"/>
    <property type="project" value="UniProtKB-UniRule"/>
</dbReference>
<evidence type="ECO:0000256" key="5">
    <source>
        <dbReference type="ARBA" id="ARBA00022763"/>
    </source>
</evidence>
<dbReference type="Gene3D" id="1.10.1670.10">
    <property type="entry name" value="Helix-hairpin-Helix base-excision DNA repair enzymes (C-terminal)"/>
    <property type="match status" value="1"/>
</dbReference>
<evidence type="ECO:0000256" key="6">
    <source>
        <dbReference type="ARBA" id="ARBA00022801"/>
    </source>
</evidence>
<evidence type="ECO:0000256" key="15">
    <source>
        <dbReference type="SAM" id="MobiDB-lite"/>
    </source>
</evidence>
<evidence type="ECO:0000256" key="4">
    <source>
        <dbReference type="ARBA" id="ARBA00022723"/>
    </source>
</evidence>
<dbReference type="InterPro" id="IPR003651">
    <property type="entry name" value="Endonuclease3_FeS-loop_motif"/>
</dbReference>
<gene>
    <name evidence="14" type="primary">NTH1</name>
    <name evidence="17" type="ORF">CEUTPL_LOCUS5611</name>
</gene>
<evidence type="ECO:0000256" key="14">
    <source>
        <dbReference type="HAMAP-Rule" id="MF_03183"/>
    </source>
</evidence>
<dbReference type="EC" id="4.2.99.18" evidence="14"/>
<keyword evidence="4" id="KW-0479">Metal-binding</keyword>
<evidence type="ECO:0000256" key="3">
    <source>
        <dbReference type="ARBA" id="ARBA00022485"/>
    </source>
</evidence>
<dbReference type="EMBL" id="OU892278">
    <property type="protein sequence ID" value="CAG9764991.1"/>
    <property type="molecule type" value="Genomic_DNA"/>
</dbReference>
<dbReference type="GO" id="GO:0003677">
    <property type="term" value="F:DNA binding"/>
    <property type="evidence" value="ECO:0007669"/>
    <property type="project" value="UniProtKB-UniRule"/>
</dbReference>
<keyword evidence="18" id="KW-1185">Reference proteome</keyword>
<dbReference type="EC" id="3.2.2.-" evidence="14"/>
<dbReference type="Proteomes" id="UP001152799">
    <property type="component" value="Chromosome 2"/>
</dbReference>
<evidence type="ECO:0000256" key="10">
    <source>
        <dbReference type="ARBA" id="ARBA00023204"/>
    </source>
</evidence>
<evidence type="ECO:0000256" key="7">
    <source>
        <dbReference type="ARBA" id="ARBA00022946"/>
    </source>
</evidence>
<dbReference type="GO" id="GO:0051539">
    <property type="term" value="F:4 iron, 4 sulfur cluster binding"/>
    <property type="evidence" value="ECO:0007669"/>
    <property type="project" value="UniProtKB-KW"/>
</dbReference>
<evidence type="ECO:0000313" key="18">
    <source>
        <dbReference type="Proteomes" id="UP001152799"/>
    </source>
</evidence>
<evidence type="ECO:0000259" key="16">
    <source>
        <dbReference type="SMART" id="SM00478"/>
    </source>
</evidence>
<dbReference type="GO" id="GO:0006289">
    <property type="term" value="P:nucleotide-excision repair"/>
    <property type="evidence" value="ECO:0007669"/>
    <property type="project" value="TreeGrafter"/>
</dbReference>
<keyword evidence="6 14" id="KW-0378">Hydrolase</keyword>
<evidence type="ECO:0000256" key="9">
    <source>
        <dbReference type="ARBA" id="ARBA00023014"/>
    </source>
</evidence>
<feature type="region of interest" description="Disordered" evidence="15">
    <location>
        <begin position="21"/>
        <end position="52"/>
    </location>
</feature>
<dbReference type="InterPro" id="IPR011257">
    <property type="entry name" value="DNA_glycosylase"/>
</dbReference>
<dbReference type="PANTHER" id="PTHR43286">
    <property type="entry name" value="ENDONUCLEASE III-LIKE PROTEIN 1"/>
    <property type="match status" value="1"/>
</dbReference>
<comment type="similarity">
    <text evidence="2 14">Belongs to the Nth/MutY family.</text>
</comment>
<feature type="domain" description="HhH-GPD" evidence="16">
    <location>
        <begin position="176"/>
        <end position="324"/>
    </location>
</feature>
<keyword evidence="8" id="KW-0408">Iron</keyword>
<dbReference type="PROSITE" id="PS01155">
    <property type="entry name" value="ENDONUCLEASE_III_2"/>
    <property type="match status" value="1"/>
</dbReference>
<dbReference type="GO" id="GO:0046872">
    <property type="term" value="F:metal ion binding"/>
    <property type="evidence" value="ECO:0007669"/>
    <property type="project" value="UniProtKB-KW"/>
</dbReference>
<dbReference type="OrthoDB" id="2099276at2759"/>
<comment type="subcellular location">
    <subcellularLocation>
        <location evidence="14">Nucleus</location>
    </subcellularLocation>
    <subcellularLocation>
        <location evidence="14">Mitochondrion</location>
    </subcellularLocation>
</comment>
<evidence type="ECO:0000256" key="2">
    <source>
        <dbReference type="ARBA" id="ARBA00008343"/>
    </source>
</evidence>
<dbReference type="SMART" id="SM00478">
    <property type="entry name" value="ENDO3c"/>
    <property type="match status" value="1"/>
</dbReference>
<proteinExistence type="inferred from homology"/>
<sequence length="350" mass="39493">MSRAKVFKLIMQSQRKTRSSKVIPVVNSEESKPTLDLSQFKSKPKKTLPSSVIKQQIKKEEGDIDIESKPSTSKTAKAEQVVTKKEKIIENKPSTSKTTKTKREHIKVEYDEEVTGTSPKKISKSMPNNWEKVLENLRQMRKNFDAPVDTMGCDKCSDDAASPEVIRYQALLSLMLSSQTKDQVTHAAMLRLREHGCTVDNILATSDEDLGKLIIPVGFWKSKVKYIKKTTEILKQQYNGDVPRTVEDLCKLSGVGPKMAHLCMKTAWGQITGIGVDTHVHRISNRLGWVNSKTPEETRKALEGWLPFDLWSEVNHLLVGFGQQVCLPIKPQCLSCLNRDLCPYGKKIKK</sequence>
<keyword evidence="9" id="KW-0411">Iron-sulfur</keyword>
<keyword evidence="5 14" id="KW-0227">DNA damage</keyword>
<comment type="caution">
    <text evidence="14">Lacks conserved residue(s) required for the propagation of feature annotation.</text>
</comment>
<dbReference type="FunFam" id="1.10.340.30:FF:000005">
    <property type="entry name" value="Endonuclease III-like protein 1"/>
    <property type="match status" value="1"/>
</dbReference>
<reference evidence="17" key="1">
    <citation type="submission" date="2022-01" db="EMBL/GenBank/DDBJ databases">
        <authorList>
            <person name="King R."/>
        </authorList>
    </citation>
    <scope>NUCLEOTIDE SEQUENCE</scope>
</reference>
<dbReference type="Pfam" id="PF00730">
    <property type="entry name" value="HhH-GPD"/>
    <property type="match status" value="1"/>
</dbReference>
<dbReference type="HAMAP" id="MF_03183">
    <property type="entry name" value="Endonuclease_III_Nth"/>
    <property type="match status" value="1"/>
</dbReference>
<dbReference type="InterPro" id="IPR023170">
    <property type="entry name" value="HhH_base_excis_C"/>
</dbReference>
<keyword evidence="14" id="KW-0496">Mitochondrion</keyword>
<dbReference type="CDD" id="cd00056">
    <property type="entry name" value="ENDO3c"/>
    <property type="match status" value="1"/>
</dbReference>
<dbReference type="SMART" id="SM00525">
    <property type="entry name" value="FES"/>
    <property type="match status" value="1"/>
</dbReference>
<dbReference type="GO" id="GO:0140078">
    <property type="term" value="F:class I DNA-(apurinic or apyrimidinic site) endonuclease activity"/>
    <property type="evidence" value="ECO:0007669"/>
    <property type="project" value="UniProtKB-EC"/>
</dbReference>
<keyword evidence="12 14" id="KW-0326">Glycosidase</keyword>
<dbReference type="Gene3D" id="1.10.340.30">
    <property type="entry name" value="Hypothetical protein, domain 2"/>
    <property type="match status" value="1"/>
</dbReference>
<dbReference type="PANTHER" id="PTHR43286:SF1">
    <property type="entry name" value="ENDONUCLEASE III-LIKE PROTEIN 1"/>
    <property type="match status" value="1"/>
</dbReference>
<evidence type="ECO:0000313" key="17">
    <source>
        <dbReference type="EMBL" id="CAG9764991.1"/>
    </source>
</evidence>
<protein>
    <recommendedName>
        <fullName evidence="14">Endonuclease III homolog</fullName>
        <ecNumber evidence="14">3.2.2.-</ecNumber>
        <ecNumber evidence="14">4.2.99.18</ecNumber>
    </recommendedName>
    <alternativeName>
        <fullName evidence="14">Bifunctional DNA N-glycosylase/DNA-(apurinic or apyrimidinic site) lyase</fullName>
        <shortName evidence="14">DNA glycosylase/AP lyase</shortName>
    </alternativeName>
</protein>
<dbReference type="SUPFAM" id="SSF48150">
    <property type="entry name" value="DNA-glycosylase"/>
    <property type="match status" value="1"/>
</dbReference>
<dbReference type="InterPro" id="IPR000445">
    <property type="entry name" value="HhH_motif"/>
</dbReference>
<accession>A0A9N9MKH9</accession>
<keyword evidence="14" id="KW-0539">Nucleus</keyword>
<comment type="cofactor">
    <cofactor evidence="1">
        <name>[4Fe-4S] cluster</name>
        <dbReference type="ChEBI" id="CHEBI:49883"/>
    </cofactor>
</comment>
<keyword evidence="3" id="KW-0004">4Fe-4S</keyword>
<keyword evidence="11 14" id="KW-0456">Lyase</keyword>
<comment type="catalytic activity">
    <reaction evidence="13 14">
        <text>2'-deoxyribonucleotide-(2'-deoxyribose 5'-phosphate)-2'-deoxyribonucleotide-DNA = a 3'-end 2'-deoxyribonucleotide-(2,3-dehydro-2,3-deoxyribose 5'-phosphate)-DNA + a 5'-end 5'-phospho-2'-deoxyribonucleoside-DNA + H(+)</text>
        <dbReference type="Rhea" id="RHEA:66592"/>
        <dbReference type="Rhea" id="RHEA-COMP:13180"/>
        <dbReference type="Rhea" id="RHEA-COMP:16897"/>
        <dbReference type="Rhea" id="RHEA-COMP:17067"/>
        <dbReference type="ChEBI" id="CHEBI:15378"/>
        <dbReference type="ChEBI" id="CHEBI:136412"/>
        <dbReference type="ChEBI" id="CHEBI:157695"/>
        <dbReference type="ChEBI" id="CHEBI:167181"/>
        <dbReference type="EC" id="4.2.99.18"/>
    </reaction>
</comment>
<evidence type="ECO:0000256" key="13">
    <source>
        <dbReference type="ARBA" id="ARBA00044632"/>
    </source>
</evidence>
<feature type="region of interest" description="Disordered" evidence="15">
    <location>
        <begin position="59"/>
        <end position="78"/>
    </location>
</feature>
<dbReference type="GO" id="GO:0005739">
    <property type="term" value="C:mitochondrion"/>
    <property type="evidence" value="ECO:0007669"/>
    <property type="project" value="UniProtKB-SubCell"/>
</dbReference>
<keyword evidence="10 14" id="KW-0234">DNA repair</keyword>
<dbReference type="InterPro" id="IPR003265">
    <property type="entry name" value="HhH-GPD_domain"/>
</dbReference>
<keyword evidence="7" id="KW-0809">Transit peptide</keyword>
<evidence type="ECO:0000256" key="12">
    <source>
        <dbReference type="ARBA" id="ARBA00023295"/>
    </source>
</evidence>
<dbReference type="AlphaFoldDB" id="A0A9N9MKH9"/>
<evidence type="ECO:0000256" key="11">
    <source>
        <dbReference type="ARBA" id="ARBA00023239"/>
    </source>
</evidence>
<organism evidence="17 18">
    <name type="scientific">Ceutorhynchus assimilis</name>
    <name type="common">cabbage seed weevil</name>
    <dbReference type="NCBI Taxonomy" id="467358"/>
    <lineage>
        <taxon>Eukaryota</taxon>
        <taxon>Metazoa</taxon>
        <taxon>Ecdysozoa</taxon>
        <taxon>Arthropoda</taxon>
        <taxon>Hexapoda</taxon>
        <taxon>Insecta</taxon>
        <taxon>Pterygota</taxon>
        <taxon>Neoptera</taxon>
        <taxon>Endopterygota</taxon>
        <taxon>Coleoptera</taxon>
        <taxon>Polyphaga</taxon>
        <taxon>Cucujiformia</taxon>
        <taxon>Curculionidae</taxon>
        <taxon>Ceutorhynchinae</taxon>
        <taxon>Ceutorhynchus</taxon>
    </lineage>
</organism>
<dbReference type="GO" id="GO:0006285">
    <property type="term" value="P:base-excision repair, AP site formation"/>
    <property type="evidence" value="ECO:0007669"/>
    <property type="project" value="UniProtKB-UniRule"/>
</dbReference>
<dbReference type="InterPro" id="IPR030841">
    <property type="entry name" value="NTH1"/>
</dbReference>
<name>A0A9N9MKH9_9CUCU</name>
<comment type="function">
    <text evidence="14">Bifunctional DNA N-glycosylase with associated apurinic/apyrimidinic (AP) lyase function that catalyzes the first step in base excision repair (BER), the primary repair pathway for the repair of oxidative DNA damage. The DNA N-glycosylase activity releases the damaged DNA base from DNA by cleaving the N-glycosidic bond, leaving an AP site. The AP lyase activity cleaves the phosphodiester bond 3' to the AP site by a beta-elimination. Primarily recognizes and repairs oxidative base damage of pyrimidines.</text>
</comment>
<dbReference type="GO" id="GO:0005634">
    <property type="term" value="C:nucleus"/>
    <property type="evidence" value="ECO:0007669"/>
    <property type="project" value="UniProtKB-SubCell"/>
</dbReference>
<evidence type="ECO:0000256" key="8">
    <source>
        <dbReference type="ARBA" id="ARBA00023004"/>
    </source>
</evidence>
<evidence type="ECO:0000256" key="1">
    <source>
        <dbReference type="ARBA" id="ARBA00001966"/>
    </source>
</evidence>
<dbReference type="InterPro" id="IPR004036">
    <property type="entry name" value="Endonuclease-III-like_CS2"/>
</dbReference>
<dbReference type="Pfam" id="PF00633">
    <property type="entry name" value="HHH"/>
    <property type="match status" value="1"/>
</dbReference>
<dbReference type="FunFam" id="1.10.1670.10:FF:000003">
    <property type="entry name" value="Endonuclease III homolog"/>
    <property type="match status" value="1"/>
</dbReference>